<feature type="compositionally biased region" description="Low complexity" evidence="2">
    <location>
        <begin position="151"/>
        <end position="160"/>
    </location>
</feature>
<dbReference type="InterPro" id="IPR021858">
    <property type="entry name" value="Fun_TF"/>
</dbReference>
<dbReference type="Pfam" id="PF00172">
    <property type="entry name" value="Zn_clus"/>
    <property type="match status" value="1"/>
</dbReference>
<name>A0A3M2RTG9_9HYPO</name>
<dbReference type="SMART" id="SM00066">
    <property type="entry name" value="GAL4"/>
    <property type="match status" value="1"/>
</dbReference>
<dbReference type="CDD" id="cd00067">
    <property type="entry name" value="GAL4"/>
    <property type="match status" value="1"/>
</dbReference>
<feature type="region of interest" description="Disordered" evidence="2">
    <location>
        <begin position="58"/>
        <end position="170"/>
    </location>
</feature>
<proteinExistence type="predicted"/>
<dbReference type="InterPro" id="IPR036864">
    <property type="entry name" value="Zn2-C6_fun-type_DNA-bd_sf"/>
</dbReference>
<organism evidence="4 5">
    <name type="scientific">Fusarium kuroshium</name>
    <dbReference type="NCBI Taxonomy" id="2010991"/>
    <lineage>
        <taxon>Eukaryota</taxon>
        <taxon>Fungi</taxon>
        <taxon>Dikarya</taxon>
        <taxon>Ascomycota</taxon>
        <taxon>Pezizomycotina</taxon>
        <taxon>Sordariomycetes</taxon>
        <taxon>Hypocreomycetidae</taxon>
        <taxon>Hypocreales</taxon>
        <taxon>Nectriaceae</taxon>
        <taxon>Fusarium</taxon>
        <taxon>Fusarium solani species complex</taxon>
    </lineage>
</organism>
<dbReference type="PANTHER" id="PTHR38791">
    <property type="entry name" value="ZN(II)2CYS6 TRANSCRIPTION FACTOR (EUROFUNG)-RELATED-RELATED"/>
    <property type="match status" value="1"/>
</dbReference>
<evidence type="ECO:0000256" key="1">
    <source>
        <dbReference type="ARBA" id="ARBA00023242"/>
    </source>
</evidence>
<dbReference type="InterPro" id="IPR001138">
    <property type="entry name" value="Zn2Cys6_DnaBD"/>
</dbReference>
<dbReference type="STRING" id="2010991.A0A3M2RTG9"/>
<feature type="domain" description="Zn(2)-C6 fungal-type" evidence="3">
    <location>
        <begin position="10"/>
        <end position="38"/>
    </location>
</feature>
<feature type="compositionally biased region" description="Basic and acidic residues" evidence="2">
    <location>
        <begin position="545"/>
        <end position="555"/>
    </location>
</feature>
<dbReference type="GO" id="GO:0000981">
    <property type="term" value="F:DNA-binding transcription factor activity, RNA polymerase II-specific"/>
    <property type="evidence" value="ECO:0007669"/>
    <property type="project" value="InterPro"/>
</dbReference>
<feature type="compositionally biased region" description="Low complexity" evidence="2">
    <location>
        <begin position="73"/>
        <end position="106"/>
    </location>
</feature>
<dbReference type="SUPFAM" id="SSF57701">
    <property type="entry name" value="Zn2/Cys6 DNA-binding domain"/>
    <property type="match status" value="1"/>
</dbReference>
<dbReference type="PANTHER" id="PTHR38791:SF5">
    <property type="entry name" value="TRANSCRIPTION FACTOR DBAG-RELATED"/>
    <property type="match status" value="1"/>
</dbReference>
<keyword evidence="5" id="KW-1185">Reference proteome</keyword>
<dbReference type="AlphaFoldDB" id="A0A3M2RTG9"/>
<evidence type="ECO:0000259" key="3">
    <source>
        <dbReference type="PROSITE" id="PS50048"/>
    </source>
</evidence>
<evidence type="ECO:0000313" key="5">
    <source>
        <dbReference type="Proteomes" id="UP000277212"/>
    </source>
</evidence>
<reference evidence="4 5" key="1">
    <citation type="submission" date="2017-06" db="EMBL/GenBank/DDBJ databases">
        <title>Comparative genomic analysis of Ambrosia Fusariam Clade fungi.</title>
        <authorList>
            <person name="Stajich J.E."/>
            <person name="Carrillo J."/>
            <person name="Kijimoto T."/>
            <person name="Eskalen A."/>
            <person name="O'Donnell K."/>
            <person name="Kasson M."/>
        </authorList>
    </citation>
    <scope>NUCLEOTIDE SEQUENCE [LARGE SCALE GENOMIC DNA]</scope>
    <source>
        <strain evidence="4">UCR3666</strain>
    </source>
</reference>
<feature type="compositionally biased region" description="Basic residues" evidence="2">
    <location>
        <begin position="127"/>
        <end position="136"/>
    </location>
</feature>
<protein>
    <recommendedName>
        <fullName evidence="3">Zn(2)-C6 fungal-type domain-containing protein</fullName>
    </recommendedName>
</protein>
<dbReference type="InterPro" id="IPR053175">
    <property type="entry name" value="DHMBA_Reg_Transcription_Factor"/>
</dbReference>
<comment type="caution">
    <text evidence="4">The sequence shown here is derived from an EMBL/GenBank/DDBJ whole genome shotgun (WGS) entry which is preliminary data.</text>
</comment>
<dbReference type="OrthoDB" id="5429770at2759"/>
<evidence type="ECO:0000313" key="4">
    <source>
        <dbReference type="EMBL" id="RMJ08600.1"/>
    </source>
</evidence>
<evidence type="ECO:0000256" key="2">
    <source>
        <dbReference type="SAM" id="MobiDB-lite"/>
    </source>
</evidence>
<dbReference type="PROSITE" id="PS00463">
    <property type="entry name" value="ZN2_CY6_FUNGAL_1"/>
    <property type="match status" value="1"/>
</dbReference>
<dbReference type="Gene3D" id="4.10.240.10">
    <property type="entry name" value="Zn(2)-C6 fungal-type DNA-binding domain"/>
    <property type="match status" value="1"/>
</dbReference>
<gene>
    <name evidence="4" type="ORF">CDV36_011794</name>
</gene>
<keyword evidence="1" id="KW-0539">Nucleus</keyword>
<dbReference type="EMBL" id="NKUJ01000279">
    <property type="protein sequence ID" value="RMJ08600.1"/>
    <property type="molecule type" value="Genomic_DNA"/>
</dbReference>
<dbReference type="PROSITE" id="PS50048">
    <property type="entry name" value="ZN2_CY6_FUNGAL_2"/>
    <property type="match status" value="1"/>
</dbReference>
<dbReference type="GO" id="GO:0008270">
    <property type="term" value="F:zinc ion binding"/>
    <property type="evidence" value="ECO:0007669"/>
    <property type="project" value="InterPro"/>
</dbReference>
<dbReference type="Pfam" id="PF11951">
    <property type="entry name" value="Fungal_trans_2"/>
    <property type="match status" value="1"/>
</dbReference>
<feature type="region of interest" description="Disordered" evidence="2">
    <location>
        <begin position="539"/>
        <end position="560"/>
    </location>
</feature>
<accession>A0A3M2RTG9</accession>
<sequence length="664" mass="72139">MVYCGKPSGGCSNCRLRKIRCDQKEPSCGQCEKRNQACPGYRNLVDLMFRDESSHVINKAAKTRSRPVTGKKTQPTAQSQTSISPTPQSSTGQGSSSAKSLSKPSPVFVSESGSLPGPTSAPASKAPAKRSRKSTIRCRAPVLSALTNNPSPSASESSTDSLDDGNDLSSDQALLGDALSSELQEQGTAFFFSRYVTTDYGWSQNYAFIYDVWKPPDSDQARVDPVTVGMTAVGLVGLSQVTGCSETRTRAQQSYAIALKLTHDALRDPVEAVKDTTMLAVLVLGTYEFISGYSPHTMRAWQDHVSGAAALARMRGPGQFRTKAGVRMFLMLCHTVLISCIQSGLPMPQTLIDLRREIPAEHQSGGPAWLVAEPIYRALQVRYDIKTGKLAILDEIVEALSSADERLASIFSELPESWKYHHVQMTQPDARVLGETCHVYPGLIESTTWNVARGIRILLAETMIEQLCLAVGEGDLYTLSDYHRRSLAKSITLLDMLGRAIIASVPQHLGVVSIRDVQNFGGEGHAVAVPAKKQICRAPSPPLTHEARARSRSEPTTRTTGCLPLFDPTRSKAQNDKAERFMSLAGANHTIIWPLYVVGMSSACTPETRQYAIERLQVIHKETALEQARVVAGLLQGKVAPPTLSTELLDELPAVEMGTLPTMV</sequence>
<dbReference type="Proteomes" id="UP000277212">
    <property type="component" value="Unassembled WGS sequence"/>
</dbReference>